<keyword evidence="9" id="KW-1185">Reference proteome</keyword>
<dbReference type="SUPFAM" id="SSF52210">
    <property type="entry name" value="Succinyl-CoA synthetase domains"/>
    <property type="match status" value="1"/>
</dbReference>
<dbReference type="InterPro" id="IPR017440">
    <property type="entry name" value="Cit_synth/succinyl-CoA_lig_AS"/>
</dbReference>
<dbReference type="InterPro" id="IPR005811">
    <property type="entry name" value="SUCC_ACL_C"/>
</dbReference>
<evidence type="ECO:0000256" key="1">
    <source>
        <dbReference type="ARBA" id="ARBA00004496"/>
    </source>
</evidence>
<protein>
    <recommendedName>
        <fullName evidence="2">ATP citrate synthase</fullName>
        <ecNumber evidence="2">2.3.3.8</ecNumber>
    </recommendedName>
</protein>
<dbReference type="GO" id="GO:0006085">
    <property type="term" value="P:acetyl-CoA biosynthetic process"/>
    <property type="evidence" value="ECO:0007669"/>
    <property type="project" value="TreeGrafter"/>
</dbReference>
<dbReference type="InterPro" id="IPR016102">
    <property type="entry name" value="Succinyl-CoA_synth-like"/>
</dbReference>
<dbReference type="PANTHER" id="PTHR23118:SF42">
    <property type="entry name" value="ATP-CITRATE SYNTHASE"/>
    <property type="match status" value="1"/>
</dbReference>
<keyword evidence="6" id="KW-0472">Membrane</keyword>
<dbReference type="OrthoDB" id="3261737at2759"/>
<evidence type="ECO:0000256" key="4">
    <source>
        <dbReference type="ARBA" id="ARBA00022516"/>
    </source>
</evidence>
<evidence type="ECO:0000256" key="5">
    <source>
        <dbReference type="ARBA" id="ARBA00023098"/>
    </source>
</evidence>
<gene>
    <name evidence="8" type="ORF">PGLA1383_LOCUS14780</name>
</gene>
<evidence type="ECO:0000313" key="9">
    <source>
        <dbReference type="Proteomes" id="UP000654075"/>
    </source>
</evidence>
<dbReference type="EMBL" id="CAJNNV010008511">
    <property type="protein sequence ID" value="CAE8596314.1"/>
    <property type="molecule type" value="Genomic_DNA"/>
</dbReference>
<evidence type="ECO:0000256" key="6">
    <source>
        <dbReference type="SAM" id="Phobius"/>
    </source>
</evidence>
<reference evidence="8" key="1">
    <citation type="submission" date="2021-02" db="EMBL/GenBank/DDBJ databases">
        <authorList>
            <person name="Dougan E. K."/>
            <person name="Rhodes N."/>
            <person name="Thang M."/>
            <person name="Chan C."/>
        </authorList>
    </citation>
    <scope>NUCLEOTIDE SEQUENCE</scope>
</reference>
<dbReference type="AlphaFoldDB" id="A0A813EE21"/>
<evidence type="ECO:0000256" key="3">
    <source>
        <dbReference type="ARBA" id="ARBA00022490"/>
    </source>
</evidence>
<dbReference type="PANTHER" id="PTHR23118">
    <property type="entry name" value="ATP-CITRATE SYNTHASE"/>
    <property type="match status" value="1"/>
</dbReference>
<evidence type="ECO:0000313" key="8">
    <source>
        <dbReference type="EMBL" id="CAE8596314.1"/>
    </source>
</evidence>
<proteinExistence type="predicted"/>
<keyword evidence="4" id="KW-0444">Lipid biosynthesis</keyword>
<keyword evidence="6" id="KW-1133">Transmembrane helix</keyword>
<dbReference type="EC" id="2.3.3.8" evidence="2"/>
<dbReference type="PROSITE" id="PS00399">
    <property type="entry name" value="SUCCINYL_COA_LIG_2"/>
    <property type="match status" value="1"/>
</dbReference>
<feature type="domain" description="ATP-citrate synthase/succinyl-CoA ligase C-terminal" evidence="7">
    <location>
        <begin position="48"/>
        <end position="105"/>
    </location>
</feature>
<dbReference type="GO" id="GO:0006633">
    <property type="term" value="P:fatty acid biosynthetic process"/>
    <property type="evidence" value="ECO:0007669"/>
    <property type="project" value="TreeGrafter"/>
</dbReference>
<dbReference type="GO" id="GO:0005829">
    <property type="term" value="C:cytosol"/>
    <property type="evidence" value="ECO:0007669"/>
    <property type="project" value="TreeGrafter"/>
</dbReference>
<dbReference type="Proteomes" id="UP000654075">
    <property type="component" value="Unassembled WGS sequence"/>
</dbReference>
<accession>A0A813EE21</accession>
<sequence length="191" mass="21197">MVLLISRFVCCCWFCCFYDCLFIFYYIFLELSNCKVLLGEVGGCDEYDLIDAVKSGRITKPVVAWCVGTCASCFTTEVQFGHAGALARGDMETAMAKNKAMKEAGFYVPESFDKLPALVNQVYTALVENGDIVETPEGETPQVPMDYTWAKKLGMVRKPANFISSISDDRGEELKYGSLTISEVFEQDLGS</sequence>
<dbReference type="Gene3D" id="3.40.50.261">
    <property type="entry name" value="Succinyl-CoA synthetase domains"/>
    <property type="match status" value="1"/>
</dbReference>
<feature type="transmembrane region" description="Helical" evidence="6">
    <location>
        <begin position="7"/>
        <end position="28"/>
    </location>
</feature>
<dbReference type="Pfam" id="PF00549">
    <property type="entry name" value="Ligase_CoA"/>
    <property type="match status" value="1"/>
</dbReference>
<comment type="subcellular location">
    <subcellularLocation>
        <location evidence="1">Cytoplasm</location>
    </subcellularLocation>
</comment>
<evidence type="ECO:0000259" key="7">
    <source>
        <dbReference type="Pfam" id="PF00549"/>
    </source>
</evidence>
<dbReference type="GO" id="GO:0003878">
    <property type="term" value="F:ATP citrate synthase activity"/>
    <property type="evidence" value="ECO:0007669"/>
    <property type="project" value="UniProtKB-EC"/>
</dbReference>
<keyword evidence="3" id="KW-0963">Cytoplasm</keyword>
<dbReference type="InterPro" id="IPR002020">
    <property type="entry name" value="Citrate_synthase"/>
</dbReference>
<keyword evidence="6" id="KW-0812">Transmembrane</keyword>
<keyword evidence="5" id="KW-0443">Lipid metabolism</keyword>
<name>A0A813EE21_POLGL</name>
<organism evidence="8 9">
    <name type="scientific">Polarella glacialis</name>
    <name type="common">Dinoflagellate</name>
    <dbReference type="NCBI Taxonomy" id="89957"/>
    <lineage>
        <taxon>Eukaryota</taxon>
        <taxon>Sar</taxon>
        <taxon>Alveolata</taxon>
        <taxon>Dinophyceae</taxon>
        <taxon>Suessiales</taxon>
        <taxon>Suessiaceae</taxon>
        <taxon>Polarella</taxon>
    </lineage>
</organism>
<comment type="caution">
    <text evidence="8">The sequence shown here is derived from an EMBL/GenBank/DDBJ whole genome shotgun (WGS) entry which is preliminary data.</text>
</comment>
<evidence type="ECO:0000256" key="2">
    <source>
        <dbReference type="ARBA" id="ARBA00012639"/>
    </source>
</evidence>